<dbReference type="AlphaFoldDB" id="D9W6U0"/>
<dbReference type="EMBL" id="GG657754">
    <property type="protein sequence ID" value="EFL24604.1"/>
    <property type="molecule type" value="Genomic_DNA"/>
</dbReference>
<gene>
    <name evidence="2" type="ORF">SSOG_04318</name>
</gene>
<accession>D9W6U0</accession>
<feature type="compositionally biased region" description="Gly residues" evidence="1">
    <location>
        <begin position="80"/>
        <end position="96"/>
    </location>
</feature>
<name>D9W6U0_9ACTN</name>
<dbReference type="STRING" id="457427.SSOG_04318"/>
<proteinExistence type="predicted"/>
<keyword evidence="3" id="KW-1185">Reference proteome</keyword>
<sequence length="103" mass="10564">MAAALRNSVARLSADDAQLLRALGAGFAREVNTAEAAALSGADPDLIQDSLERLAEMHLLDEEATNRYVMSDLVKLFAQGDGGRGAAPSGEGSGGPREGEGPP</sequence>
<protein>
    <submittedName>
        <fullName evidence="2">Uncharacterized protein</fullName>
    </submittedName>
</protein>
<evidence type="ECO:0000313" key="2">
    <source>
        <dbReference type="EMBL" id="EFL24604.1"/>
    </source>
</evidence>
<evidence type="ECO:0000313" key="3">
    <source>
        <dbReference type="Proteomes" id="UP000003963"/>
    </source>
</evidence>
<reference evidence="2 3" key="1">
    <citation type="submission" date="2009-02" db="EMBL/GenBank/DDBJ databases">
        <title>Annotation of Streptomyces hygroscopicus strain ATCC 53653.</title>
        <authorList>
            <consortium name="The Broad Institute Genome Sequencing Platform"/>
            <consortium name="Broad Institute Microbial Sequencing Center"/>
            <person name="Fischbach M."/>
            <person name="Godfrey P."/>
            <person name="Ward D."/>
            <person name="Young S."/>
            <person name="Zeng Q."/>
            <person name="Koehrsen M."/>
            <person name="Alvarado L."/>
            <person name="Berlin A.M."/>
            <person name="Bochicchio J."/>
            <person name="Borenstein D."/>
            <person name="Chapman S.B."/>
            <person name="Chen Z."/>
            <person name="Engels R."/>
            <person name="Freedman E."/>
            <person name="Gellesch M."/>
            <person name="Goldberg J."/>
            <person name="Griggs A."/>
            <person name="Gujja S."/>
            <person name="Heilman E.R."/>
            <person name="Heiman D.I."/>
            <person name="Hepburn T.A."/>
            <person name="Howarth C."/>
            <person name="Jen D."/>
            <person name="Larson L."/>
            <person name="Lewis B."/>
            <person name="Mehta T."/>
            <person name="Park D."/>
            <person name="Pearson M."/>
            <person name="Richards J."/>
            <person name="Roberts A."/>
            <person name="Saif S."/>
            <person name="Shea T.D."/>
            <person name="Shenoy N."/>
            <person name="Sisk P."/>
            <person name="Stolte C."/>
            <person name="Sykes S.N."/>
            <person name="Thomson T."/>
            <person name="Walk T."/>
            <person name="White J."/>
            <person name="Yandava C."/>
            <person name="Straight P."/>
            <person name="Clardy J."/>
            <person name="Hung D."/>
            <person name="Kolter R."/>
            <person name="Mekalanos J."/>
            <person name="Walker S."/>
            <person name="Walsh C.T."/>
            <person name="Wieland-Brown L.C."/>
            <person name="Haas B."/>
            <person name="Nusbaum C."/>
            <person name="Birren B."/>
        </authorList>
    </citation>
    <scope>NUCLEOTIDE SEQUENCE [LARGE SCALE GENOMIC DNA]</scope>
    <source>
        <strain evidence="2 3">ATCC 53653</strain>
    </source>
</reference>
<feature type="region of interest" description="Disordered" evidence="1">
    <location>
        <begin position="80"/>
        <end position="103"/>
    </location>
</feature>
<dbReference type="HOGENOM" id="CLU_2262255_0_0_11"/>
<dbReference type="Proteomes" id="UP000003963">
    <property type="component" value="Unassembled WGS sequence"/>
</dbReference>
<evidence type="ECO:0000256" key="1">
    <source>
        <dbReference type="SAM" id="MobiDB-lite"/>
    </source>
</evidence>
<organism evidence="2 3">
    <name type="scientific">Streptomyces himastatinicus ATCC 53653</name>
    <dbReference type="NCBI Taxonomy" id="457427"/>
    <lineage>
        <taxon>Bacteria</taxon>
        <taxon>Bacillati</taxon>
        <taxon>Actinomycetota</taxon>
        <taxon>Actinomycetes</taxon>
        <taxon>Kitasatosporales</taxon>
        <taxon>Streptomycetaceae</taxon>
        <taxon>Streptomyces</taxon>
        <taxon>Streptomyces violaceusniger group</taxon>
    </lineage>
</organism>